<dbReference type="RefSeq" id="WP_091848386.1">
    <property type="nucleotide sequence ID" value="NZ_FOHZ01000001.1"/>
</dbReference>
<protein>
    <recommendedName>
        <fullName evidence="3">Translesion DNA synthesis-associated protein ImuA</fullName>
    </recommendedName>
</protein>
<dbReference type="AlphaFoldDB" id="A0A1H9YLA7"/>
<dbReference type="NCBIfam" id="NF033429">
    <property type="entry name" value="ImuA_translesion"/>
    <property type="match status" value="1"/>
</dbReference>
<evidence type="ECO:0000313" key="2">
    <source>
        <dbReference type="Proteomes" id="UP000198762"/>
    </source>
</evidence>
<dbReference type="InterPro" id="IPR027417">
    <property type="entry name" value="P-loop_NTPase"/>
</dbReference>
<name>A0A1H9YLA7_9GAMM</name>
<dbReference type="InterPro" id="IPR017166">
    <property type="entry name" value="UCP037290"/>
</dbReference>
<proteinExistence type="predicted"/>
<dbReference type="OrthoDB" id="9811176at2"/>
<accession>A0A1H9YLA7</accession>
<dbReference type="InterPro" id="IPR047610">
    <property type="entry name" value="ImuA_translesion"/>
</dbReference>
<sequence length="230" mass="25349">MSDLLNSLLDDARLWRGHRQLATEPTPEHTGFATLDKELGGLGWPRGALSECLLDGPGIGELQLVLPLLQRMTKRQQCVFWVNPPFTPYAPALARADVDLGQVVLVRTENQPDLLWTLENCLRSQATGLVLAWPDSLAARDIRRLQLAAEAGQSICILFRSRQEACQSSPAALRLELVPDDRLGLKVNILKRRGGWPGQGCRLAMAARVQQDVTEASTVIHGPWPDHQSG</sequence>
<evidence type="ECO:0000313" key="1">
    <source>
        <dbReference type="EMBL" id="SES69815.1"/>
    </source>
</evidence>
<dbReference type="PIRSF" id="PIRSF037290">
    <property type="entry name" value="UCP037290"/>
    <property type="match status" value="1"/>
</dbReference>
<reference evidence="2" key="1">
    <citation type="submission" date="2016-10" db="EMBL/GenBank/DDBJ databases">
        <authorList>
            <person name="Varghese N."/>
            <person name="Submissions S."/>
        </authorList>
    </citation>
    <scope>NUCLEOTIDE SEQUENCE [LARGE SCALE GENOMIC DNA]</scope>
    <source>
        <strain evidence="2">CGMCC 1.6489</strain>
    </source>
</reference>
<organism evidence="1 2">
    <name type="scientific">Marinobacter segnicrescens</name>
    <dbReference type="NCBI Taxonomy" id="430453"/>
    <lineage>
        <taxon>Bacteria</taxon>
        <taxon>Pseudomonadati</taxon>
        <taxon>Pseudomonadota</taxon>
        <taxon>Gammaproteobacteria</taxon>
        <taxon>Pseudomonadales</taxon>
        <taxon>Marinobacteraceae</taxon>
        <taxon>Marinobacter</taxon>
    </lineage>
</organism>
<keyword evidence="2" id="KW-1185">Reference proteome</keyword>
<evidence type="ECO:0008006" key="3">
    <source>
        <dbReference type="Google" id="ProtNLM"/>
    </source>
</evidence>
<dbReference type="Gene3D" id="3.40.50.300">
    <property type="entry name" value="P-loop containing nucleotide triphosphate hydrolases"/>
    <property type="match status" value="1"/>
</dbReference>
<gene>
    <name evidence="1" type="ORF">SAMN04487962_101227</name>
</gene>
<dbReference type="EMBL" id="FOHZ01000001">
    <property type="protein sequence ID" value="SES69815.1"/>
    <property type="molecule type" value="Genomic_DNA"/>
</dbReference>
<dbReference type="Proteomes" id="UP000198762">
    <property type="component" value="Unassembled WGS sequence"/>
</dbReference>
<dbReference type="STRING" id="430453.SAMN04487962_101227"/>
<dbReference type="SUPFAM" id="SSF52540">
    <property type="entry name" value="P-loop containing nucleoside triphosphate hydrolases"/>
    <property type="match status" value="1"/>
</dbReference>